<dbReference type="EMBL" id="CALNXK010000024">
    <property type="protein sequence ID" value="CAH3111730.1"/>
    <property type="molecule type" value="Genomic_DNA"/>
</dbReference>
<proteinExistence type="predicted"/>
<dbReference type="SUPFAM" id="SSF49785">
    <property type="entry name" value="Galactose-binding domain-like"/>
    <property type="match status" value="1"/>
</dbReference>
<feature type="domain" description="F5/8 type C" evidence="2">
    <location>
        <begin position="117"/>
        <end position="270"/>
    </location>
</feature>
<dbReference type="PANTHER" id="PTHR24543:SF291">
    <property type="entry name" value="SMOKE ALARM, ISOFORM D"/>
    <property type="match status" value="1"/>
</dbReference>
<feature type="signal peptide" evidence="1">
    <location>
        <begin position="1"/>
        <end position="22"/>
    </location>
</feature>
<gene>
    <name evidence="4" type="ORF">PLOB_00020590</name>
</gene>
<dbReference type="CDD" id="cd00057">
    <property type="entry name" value="FA58C"/>
    <property type="match status" value="1"/>
</dbReference>
<protein>
    <submittedName>
        <fullName evidence="4">Uncharacterized protein</fullName>
    </submittedName>
</protein>
<evidence type="ECO:0000313" key="4">
    <source>
        <dbReference type="EMBL" id="CAH3111730.1"/>
    </source>
</evidence>
<reference evidence="4 5" key="1">
    <citation type="submission" date="2022-05" db="EMBL/GenBank/DDBJ databases">
        <authorList>
            <consortium name="Genoscope - CEA"/>
            <person name="William W."/>
        </authorList>
    </citation>
    <scope>NUCLEOTIDE SEQUENCE [LARGE SCALE GENOMIC DNA]</scope>
</reference>
<dbReference type="SUPFAM" id="SSF57414">
    <property type="entry name" value="Hairpin loop containing domain-like"/>
    <property type="match status" value="1"/>
</dbReference>
<feature type="domain" description="Apple" evidence="3">
    <location>
        <begin position="25"/>
        <end position="102"/>
    </location>
</feature>
<accession>A0ABN8NJF7</accession>
<dbReference type="Pfam" id="PF00024">
    <property type="entry name" value="PAN_1"/>
    <property type="match status" value="1"/>
</dbReference>
<evidence type="ECO:0000256" key="1">
    <source>
        <dbReference type="SAM" id="SignalP"/>
    </source>
</evidence>
<dbReference type="PROSITE" id="PS50022">
    <property type="entry name" value="FA58C_3"/>
    <property type="match status" value="1"/>
</dbReference>
<dbReference type="InterPro" id="IPR003609">
    <property type="entry name" value="Pan_app"/>
</dbReference>
<dbReference type="Gene3D" id="2.60.120.260">
    <property type="entry name" value="Galactose-binding domain-like"/>
    <property type="match status" value="1"/>
</dbReference>
<comment type="caution">
    <text evidence="4">The sequence shown here is derived from an EMBL/GenBank/DDBJ whole genome shotgun (WGS) entry which is preliminary data.</text>
</comment>
<name>A0ABN8NJF7_9CNID</name>
<dbReference type="InterPro" id="IPR000421">
    <property type="entry name" value="FA58C"/>
</dbReference>
<evidence type="ECO:0000259" key="3">
    <source>
        <dbReference type="PROSITE" id="PS50948"/>
    </source>
</evidence>
<dbReference type="Pfam" id="PF00754">
    <property type="entry name" value="F5_F8_type_C"/>
    <property type="match status" value="1"/>
</dbReference>
<dbReference type="PROSITE" id="PS50948">
    <property type="entry name" value="PAN"/>
    <property type="match status" value="1"/>
</dbReference>
<dbReference type="SMART" id="SM00231">
    <property type="entry name" value="FA58C"/>
    <property type="match status" value="1"/>
</dbReference>
<keyword evidence="1" id="KW-0732">Signal</keyword>
<evidence type="ECO:0000313" key="5">
    <source>
        <dbReference type="Proteomes" id="UP001159405"/>
    </source>
</evidence>
<dbReference type="Proteomes" id="UP001159405">
    <property type="component" value="Unassembled WGS sequence"/>
</dbReference>
<dbReference type="InterPro" id="IPR008979">
    <property type="entry name" value="Galactose-bd-like_sf"/>
</dbReference>
<dbReference type="SMART" id="SM00473">
    <property type="entry name" value="PAN_AP"/>
    <property type="match status" value="1"/>
</dbReference>
<sequence length="273" mass="31104">MKFTCIILLHAFICWFFKMTIASQCKAASYSIQDHVLINHVVKAGPAELIEHCISRCIERPGCHSSNFYRISKWCELNDKTHASHPEDMRQVPFTNYMENTVRPLTCRNDSDCGRICSIHALGMESKALPNSAITASSFWTKHPGHDPWLARLNNVPKRGSTGSWSAKFNKTGEWLQVDLGEERLLTNLSTQGRPSVNQWVKSYNILFSSDSVKWESYKENNAVKVFAANSDRQTIVSHALTPRFRARYVRFVAMTWHSRASMRVELYGCAAP</sequence>
<dbReference type="PANTHER" id="PTHR24543">
    <property type="entry name" value="MULTICOPPER OXIDASE-RELATED"/>
    <property type="match status" value="1"/>
</dbReference>
<organism evidence="4 5">
    <name type="scientific">Porites lobata</name>
    <dbReference type="NCBI Taxonomy" id="104759"/>
    <lineage>
        <taxon>Eukaryota</taxon>
        <taxon>Metazoa</taxon>
        <taxon>Cnidaria</taxon>
        <taxon>Anthozoa</taxon>
        <taxon>Hexacorallia</taxon>
        <taxon>Scleractinia</taxon>
        <taxon>Fungiina</taxon>
        <taxon>Poritidae</taxon>
        <taxon>Porites</taxon>
    </lineage>
</organism>
<keyword evidence="5" id="KW-1185">Reference proteome</keyword>
<evidence type="ECO:0000259" key="2">
    <source>
        <dbReference type="PROSITE" id="PS50022"/>
    </source>
</evidence>
<feature type="chain" id="PRO_5045665657" evidence="1">
    <location>
        <begin position="23"/>
        <end position="273"/>
    </location>
</feature>